<keyword evidence="3" id="KW-1185">Reference proteome</keyword>
<gene>
    <name evidence="2" type="ORF">JDO7802_02645</name>
</gene>
<keyword evidence="1" id="KW-1133">Transmembrane helix</keyword>
<sequence>MITKLKRRPRSDSFDREATRPRRRWDRGIYLALLAMFAAAMLDYVAGDLVFLRADGLVLRDRSVVAATTLIRVNSVDIVAGQSVREGDPLLQASSVEVLDRLADLSMRDAELAEREAELRSRKDLSERLMPLARDRAEALDRTRDTLDASITSGLVTATRREGVVDQAHLANVELVTLVSRAEGLGQELEALGVARQQARDALDDLATLYDGGFHRAGTSGVIGDSVPAPGEVFNPGEPILTVLSGKPYVLAYLPTNYLFRIRQGDRITVSAGTLTQVGTIDRILSVSQSIPDEFRNAFRVDERRQLARIALDEDGGFPTFSAVRVARESRLPDWREAIVAAARYIPGLSGDDPGSPQDLAGLPEK</sequence>
<proteinExistence type="predicted"/>
<organism evidence="2 3">
    <name type="scientific">Jannaschia donghaensis</name>
    <dbReference type="NCBI Taxonomy" id="420998"/>
    <lineage>
        <taxon>Bacteria</taxon>
        <taxon>Pseudomonadati</taxon>
        <taxon>Pseudomonadota</taxon>
        <taxon>Alphaproteobacteria</taxon>
        <taxon>Rhodobacterales</taxon>
        <taxon>Roseobacteraceae</taxon>
        <taxon>Jannaschia</taxon>
    </lineage>
</organism>
<protein>
    <submittedName>
        <fullName evidence="2">Efflux transporter, RND family, MFP subunit</fullName>
    </submittedName>
</protein>
<reference evidence="2 3" key="1">
    <citation type="submission" date="2015-07" db="EMBL/GenBank/DDBJ databases">
        <authorList>
            <person name="Noorani M."/>
        </authorList>
    </citation>
    <scope>NUCLEOTIDE SEQUENCE [LARGE SCALE GENOMIC DNA]</scope>
    <source>
        <strain evidence="2 3">CECT 7802</strain>
    </source>
</reference>
<evidence type="ECO:0000256" key="1">
    <source>
        <dbReference type="SAM" id="Phobius"/>
    </source>
</evidence>
<keyword evidence="1" id="KW-0812">Transmembrane</keyword>
<dbReference type="OrthoDB" id="7341345at2"/>
<dbReference type="AlphaFoldDB" id="A0A0M6YL17"/>
<dbReference type="EMBL" id="CXSU01000012">
    <property type="protein sequence ID" value="CTQ50620.1"/>
    <property type="molecule type" value="Genomic_DNA"/>
</dbReference>
<feature type="transmembrane region" description="Helical" evidence="1">
    <location>
        <begin position="29"/>
        <end position="52"/>
    </location>
</feature>
<dbReference type="RefSeq" id="WP_055086269.1">
    <property type="nucleotide sequence ID" value="NZ_CXSU01000012.1"/>
</dbReference>
<evidence type="ECO:0000313" key="3">
    <source>
        <dbReference type="Proteomes" id="UP000049222"/>
    </source>
</evidence>
<dbReference type="Proteomes" id="UP000049222">
    <property type="component" value="Unassembled WGS sequence"/>
</dbReference>
<name>A0A0M6YL17_9RHOB</name>
<dbReference type="STRING" id="420998.JDO7802_02645"/>
<keyword evidence="1" id="KW-0472">Membrane</keyword>
<accession>A0A0M6YL17</accession>
<evidence type="ECO:0000313" key="2">
    <source>
        <dbReference type="EMBL" id="CTQ50620.1"/>
    </source>
</evidence>